<dbReference type="InterPro" id="IPR008042">
    <property type="entry name" value="Retrotrans_Pao"/>
</dbReference>
<gene>
    <name evidence="2" type="ORF">RF55_10940</name>
</gene>
<dbReference type="SUPFAM" id="SSF53098">
    <property type="entry name" value="Ribonuclease H-like"/>
    <property type="match status" value="1"/>
</dbReference>
<dbReference type="GO" id="GO:0004190">
    <property type="term" value="F:aspartic-type endopeptidase activity"/>
    <property type="evidence" value="ECO:0007669"/>
    <property type="project" value="InterPro"/>
</dbReference>
<dbReference type="InterPro" id="IPR005312">
    <property type="entry name" value="DUF1759"/>
</dbReference>
<dbReference type="CDD" id="cd01644">
    <property type="entry name" value="RT_pepA17"/>
    <property type="match status" value="1"/>
</dbReference>
<dbReference type="Proteomes" id="UP000036403">
    <property type="component" value="Unassembled WGS sequence"/>
</dbReference>
<dbReference type="STRING" id="67767.A0A0J7KGQ6"/>
<dbReference type="PaxDb" id="67767-A0A0J7KGQ6"/>
<evidence type="ECO:0000259" key="1">
    <source>
        <dbReference type="PROSITE" id="PS50175"/>
    </source>
</evidence>
<dbReference type="OrthoDB" id="7554381at2759"/>
<protein>
    <submittedName>
        <fullName evidence="2">Gag-pol polyprotein</fullName>
    </submittedName>
</protein>
<sequence length="1608" mass="181890">MDSSSINLSAIETRIKIADQLWTKVEAQHDQIRAAYKDKFNENEYAKSNIFDTAENTYVIQRSTLAEYATQYRVVQVAPTPPTEHNSDRTSKTSLPRIKLPQFSGAYADWPSFRHLFLSVIGENASISDVERFHYLRSCLQGQAEKLIRPLTVTGENYERAWAILSKHFENKRELIRSNFATFTAVSKMKSETAEELSRIYHAVTTAVNGQESIGRPIDSNGMDLFNHLVVELFDPCTRLEWESSTCDSSEPPNHETLLNFITKRMLTLNAAKPMNTKVSGEPSRTAKSHFTKHGFDGAKCALCNEKHSVMTCAKFKAKSANERKSFVEVNKLCYTCLGNHSVAKCQSSKNCWTCKAHHSMLHDAYVTPKTNEVSSLSTVNLAEERKAVLLATARVLVADRFGELHTIRALIDQGSEVSLVSEALVQQLRLRRSNSSVSIIGIGGSLSGAARGKVTLSVTSRVSGAKLSAIAYVLPRLFSYRGATITRRSYWSQIKDLPLADPEYQSNDPVDLLLGAEICSIIFEDGIRKGGVQAPIAQKTTLGWILSGGCGVTSNHTLRGSFQCTVDHELAHLVRRFWEQEELPPAPAALTPEEKRCEDIFVRTHERTANGRYQVRLPFTSTPFNLTETRKPAERFLISMERKGVQDPQFGKLYRTFMREYEDLKHMESVSESSPNNEKTRCYLPHHGVLRESSTTTKLRVVFNGSQRTRSGESLNAQLLVGANLLPSLADVLLRWRWHRYAIVADIEKMYCQILIHPNNWDFQRVLWRHSNTDRVREFRLNTVTYGLACAPFLAIRTLRQLADDEESRFPLGAAALRKNCYVDDIVTRANTVLDAIAMQQELSELCMAGGFPLRKWASNCNDVLLGIPLEHRIQKSLHSWETESHSTLGLRWHPHDDQFAFSIHPSSLADFTKRRVLAETARLFDPSGWLAPVIIHAKILIQSAWLQGLEWDAPLPNTDTQLWRQFLEKLPQLEQIRVKRWLQTGDEASHVELYGFADASERGYAAVVYLRASTSSSTSIHLLTAKSKVAPIKQVTLPRLELCAASLLTSITHRIRASLNLSTAPIYLWSDSTVALHWIHGHASRWKTYVANRMSQIQLLLPEAQWRHVPGRENPADCASRGISPRELIGHSLWWTGPAWLLENEGSWPARHLDVDDNKLPERRATSNVAEVFREHELLLRFSSLQRLLRVTAWCYRWRRRTSGRQLPRDTTSTLQPDELDDALFRWLRIVQSQHYATEIANITSNRAVPHRSSITNLNPFLDSKQVLRVGRLKHAILSQDEHPMIMPLASWLTRLIVYQRTLHGGVQLTLGLIRLRFWIPSRTSHRQAGSSSMRDVHPLASRCSATHDGQLTTRPNCGMNFVGADRELRNLFRASSPDGHRIAHAASANGIRWHFNPPAAPHFGGLWEAAVKSTKHHLRRVIGETTLTYEELSTFLTQMEACLNSRPLQALSDDPDDFSALTPGHLLIGAPLLAVPEPSLLNRRETTLSRWQLIQRMRDHFWERWSREHLHGLTSRPKWWKTKETPGVGTLCLLRSEITPPNRWFLARITKLHSGKDGVIRVVTIRTPTSELVRPLIKLVLLPGIADALPPDESTAIPAAGSQRN</sequence>
<dbReference type="InterPro" id="IPR001995">
    <property type="entry name" value="Peptidase_A2_cat"/>
</dbReference>
<dbReference type="Pfam" id="PF18701">
    <property type="entry name" value="DUF5641"/>
    <property type="match status" value="1"/>
</dbReference>
<dbReference type="InterPro" id="IPR012337">
    <property type="entry name" value="RNaseH-like_sf"/>
</dbReference>
<evidence type="ECO:0000313" key="2">
    <source>
        <dbReference type="EMBL" id="KMQ89434.1"/>
    </source>
</evidence>
<comment type="caution">
    <text evidence="2">The sequence shown here is derived from an EMBL/GenBank/DDBJ whole genome shotgun (WGS) entry which is preliminary data.</text>
</comment>
<dbReference type="EMBL" id="LBMM01007770">
    <property type="protein sequence ID" value="KMQ89434.1"/>
    <property type="molecule type" value="Genomic_DNA"/>
</dbReference>
<reference evidence="2 3" key="1">
    <citation type="submission" date="2015-04" db="EMBL/GenBank/DDBJ databases">
        <title>Lasius niger genome sequencing.</title>
        <authorList>
            <person name="Konorov E.A."/>
            <person name="Nikitin M.A."/>
            <person name="Kirill M.V."/>
            <person name="Chang P."/>
        </authorList>
    </citation>
    <scope>NUCLEOTIDE SEQUENCE [LARGE SCALE GENOMIC DNA]</scope>
    <source>
        <tissue evidence="2">Whole</tissue>
    </source>
</reference>
<feature type="domain" description="Peptidase A2" evidence="1">
    <location>
        <begin position="408"/>
        <end position="445"/>
    </location>
</feature>
<dbReference type="PANTHER" id="PTHR47331:SF5">
    <property type="entry name" value="RIBONUCLEASE H"/>
    <property type="match status" value="1"/>
</dbReference>
<dbReference type="SUPFAM" id="SSF56672">
    <property type="entry name" value="DNA/RNA polymerases"/>
    <property type="match status" value="1"/>
</dbReference>
<dbReference type="GO" id="GO:0071897">
    <property type="term" value="P:DNA biosynthetic process"/>
    <property type="evidence" value="ECO:0007669"/>
    <property type="project" value="UniProtKB-ARBA"/>
</dbReference>
<dbReference type="Gene3D" id="3.30.420.10">
    <property type="entry name" value="Ribonuclease H-like superfamily/Ribonuclease H"/>
    <property type="match status" value="1"/>
</dbReference>
<dbReference type="PANTHER" id="PTHR47331">
    <property type="entry name" value="PHD-TYPE DOMAIN-CONTAINING PROTEIN"/>
    <property type="match status" value="1"/>
</dbReference>
<evidence type="ECO:0000313" key="3">
    <source>
        <dbReference type="Proteomes" id="UP000036403"/>
    </source>
</evidence>
<dbReference type="CDD" id="cd00303">
    <property type="entry name" value="retropepsin_like"/>
    <property type="match status" value="1"/>
</dbReference>
<dbReference type="InterPro" id="IPR043502">
    <property type="entry name" value="DNA/RNA_pol_sf"/>
</dbReference>
<dbReference type="InterPro" id="IPR040676">
    <property type="entry name" value="DUF5641"/>
</dbReference>
<dbReference type="PROSITE" id="PS50175">
    <property type="entry name" value="ASP_PROT_RETROV"/>
    <property type="match status" value="1"/>
</dbReference>
<keyword evidence="3" id="KW-1185">Reference proteome</keyword>
<dbReference type="GO" id="GO:0003676">
    <property type="term" value="F:nucleic acid binding"/>
    <property type="evidence" value="ECO:0007669"/>
    <property type="project" value="InterPro"/>
</dbReference>
<dbReference type="InterPro" id="IPR036397">
    <property type="entry name" value="RNaseH_sf"/>
</dbReference>
<accession>A0A0J7KGQ6</accession>
<organism evidence="2 3">
    <name type="scientific">Lasius niger</name>
    <name type="common">Black garden ant</name>
    <dbReference type="NCBI Taxonomy" id="67767"/>
    <lineage>
        <taxon>Eukaryota</taxon>
        <taxon>Metazoa</taxon>
        <taxon>Ecdysozoa</taxon>
        <taxon>Arthropoda</taxon>
        <taxon>Hexapoda</taxon>
        <taxon>Insecta</taxon>
        <taxon>Pterygota</taxon>
        <taxon>Neoptera</taxon>
        <taxon>Endopterygota</taxon>
        <taxon>Hymenoptera</taxon>
        <taxon>Apocrita</taxon>
        <taxon>Aculeata</taxon>
        <taxon>Formicoidea</taxon>
        <taxon>Formicidae</taxon>
        <taxon>Formicinae</taxon>
        <taxon>Lasius</taxon>
        <taxon>Lasius</taxon>
    </lineage>
</organism>
<name>A0A0J7KGQ6_LASNI</name>
<proteinExistence type="predicted"/>
<dbReference type="Pfam" id="PF03564">
    <property type="entry name" value="DUF1759"/>
    <property type="match status" value="1"/>
</dbReference>
<dbReference type="GO" id="GO:0006508">
    <property type="term" value="P:proteolysis"/>
    <property type="evidence" value="ECO:0007669"/>
    <property type="project" value="InterPro"/>
</dbReference>
<dbReference type="GO" id="GO:0042575">
    <property type="term" value="C:DNA polymerase complex"/>
    <property type="evidence" value="ECO:0007669"/>
    <property type="project" value="UniProtKB-ARBA"/>
</dbReference>
<dbReference type="Pfam" id="PF05380">
    <property type="entry name" value="Peptidase_A17"/>
    <property type="match status" value="1"/>
</dbReference>